<evidence type="ECO:0000313" key="13">
    <source>
        <dbReference type="EMBL" id="CAB4744162.1"/>
    </source>
</evidence>
<evidence type="ECO:0000313" key="15">
    <source>
        <dbReference type="EMBL" id="CAB5013532.1"/>
    </source>
</evidence>
<dbReference type="GO" id="GO:0046872">
    <property type="term" value="F:metal ion binding"/>
    <property type="evidence" value="ECO:0007669"/>
    <property type="project" value="UniProtKB-KW"/>
</dbReference>
<dbReference type="AlphaFoldDB" id="A0A6J5YQG8"/>
<evidence type="ECO:0000313" key="11">
    <source>
        <dbReference type="EMBL" id="CAB4339187.1"/>
    </source>
</evidence>
<dbReference type="Pfam" id="PF13685">
    <property type="entry name" value="Fe-ADH_2"/>
    <property type="match status" value="1"/>
</dbReference>
<evidence type="ECO:0000256" key="3">
    <source>
        <dbReference type="ARBA" id="ARBA00022723"/>
    </source>
</evidence>
<organism evidence="10">
    <name type="scientific">freshwater metagenome</name>
    <dbReference type="NCBI Taxonomy" id="449393"/>
    <lineage>
        <taxon>unclassified sequences</taxon>
        <taxon>metagenomes</taxon>
        <taxon>ecological metagenomes</taxon>
    </lineage>
</organism>
<dbReference type="EMBL" id="CAFAAO010000002">
    <property type="protein sequence ID" value="CAB4794499.1"/>
    <property type="molecule type" value="Genomic_DNA"/>
</dbReference>
<protein>
    <submittedName>
        <fullName evidence="10">Unannotated protein</fullName>
    </submittedName>
</protein>
<evidence type="ECO:0000256" key="2">
    <source>
        <dbReference type="ARBA" id="ARBA00022516"/>
    </source>
</evidence>
<dbReference type="GO" id="GO:0008654">
    <property type="term" value="P:phospholipid biosynthetic process"/>
    <property type="evidence" value="ECO:0007669"/>
    <property type="project" value="UniProtKB-KW"/>
</dbReference>
<evidence type="ECO:0000256" key="7">
    <source>
        <dbReference type="ARBA" id="ARBA00023098"/>
    </source>
</evidence>
<accession>A0A6J5YQG8</accession>
<evidence type="ECO:0000256" key="5">
    <source>
        <dbReference type="ARBA" id="ARBA00023002"/>
    </source>
</evidence>
<dbReference type="SUPFAM" id="SSF56796">
    <property type="entry name" value="Dehydroquinate synthase-like"/>
    <property type="match status" value="1"/>
</dbReference>
<dbReference type="InterPro" id="IPR032837">
    <property type="entry name" value="G1PDH"/>
</dbReference>
<reference evidence="10" key="1">
    <citation type="submission" date="2020-05" db="EMBL/GenBank/DDBJ databases">
        <authorList>
            <person name="Chiriac C."/>
            <person name="Salcher M."/>
            <person name="Ghai R."/>
            <person name="Kavagutti S V."/>
        </authorList>
    </citation>
    <scope>NUCLEOTIDE SEQUENCE</scope>
</reference>
<proteinExistence type="predicted"/>
<dbReference type="PANTHER" id="PTHR43616">
    <property type="entry name" value="GLYCEROL DEHYDROGENASE"/>
    <property type="match status" value="1"/>
</dbReference>
<dbReference type="Gene3D" id="1.20.1090.10">
    <property type="entry name" value="Dehydroquinate synthase-like - alpha domain"/>
    <property type="match status" value="1"/>
</dbReference>
<dbReference type="EMBL" id="CAFBPK010000004">
    <property type="protein sequence ID" value="CAB5013532.1"/>
    <property type="molecule type" value="Genomic_DNA"/>
</dbReference>
<evidence type="ECO:0000256" key="6">
    <source>
        <dbReference type="ARBA" id="ARBA00023027"/>
    </source>
</evidence>
<evidence type="ECO:0000313" key="12">
    <source>
        <dbReference type="EMBL" id="CAB4704357.1"/>
    </source>
</evidence>
<dbReference type="InterPro" id="IPR016205">
    <property type="entry name" value="Glycerol_DH"/>
</dbReference>
<dbReference type="PANTHER" id="PTHR43616:SF5">
    <property type="entry name" value="GLYCEROL DEHYDROGENASE 1"/>
    <property type="match status" value="1"/>
</dbReference>
<keyword evidence="6" id="KW-0520">NAD</keyword>
<dbReference type="EMBL" id="CAESAI010000002">
    <property type="protein sequence ID" value="CAB4331127.1"/>
    <property type="molecule type" value="Genomic_DNA"/>
</dbReference>
<sequence>MSLLTRSFPAPLHVDISAGAINRLHEVISDTRIAPDARVAVILSTGSGVQFRAQIEKQISHADFFELADGSLQSADDIAGKLMNYSSVVGVGGGRVLDAAKYAASKANLPMIAVATNLAHDGIASPVSILEHDGTRSSHGVSVPAAVLIDLDIVRNGPVRFLRAGIGDVLSNLNAVADWELAREINGEEVDGLAASMSRTAATSLLNHPGSIDDSGFLTTLAEGLVLSGLAMAVAGTSRPCSGACHEISHAIDMVLPEKSAPHGEQVAVGALFATYLRGATDEFGQLHDALFRHGLPTSPKDLGLTTEEFAQAVAFAPQTRPDRFTILEHKNLDQAQLLRVVSDFVAAL</sequence>
<evidence type="ECO:0000256" key="9">
    <source>
        <dbReference type="ARBA" id="ARBA00023264"/>
    </source>
</evidence>
<dbReference type="GO" id="GO:0016614">
    <property type="term" value="F:oxidoreductase activity, acting on CH-OH group of donors"/>
    <property type="evidence" value="ECO:0007669"/>
    <property type="project" value="InterPro"/>
</dbReference>
<evidence type="ECO:0000313" key="14">
    <source>
        <dbReference type="EMBL" id="CAB4794499.1"/>
    </source>
</evidence>
<evidence type="ECO:0000256" key="8">
    <source>
        <dbReference type="ARBA" id="ARBA00023209"/>
    </source>
</evidence>
<keyword evidence="9" id="KW-1208">Phospholipid metabolism</keyword>
<name>A0A6J5YQG8_9ZZZZ</name>
<evidence type="ECO:0000313" key="10">
    <source>
        <dbReference type="EMBL" id="CAB4331127.1"/>
    </source>
</evidence>
<evidence type="ECO:0000256" key="1">
    <source>
        <dbReference type="ARBA" id="ARBA00022490"/>
    </source>
</evidence>
<keyword evidence="7" id="KW-0443">Lipid metabolism</keyword>
<dbReference type="PIRSF" id="PIRSF000112">
    <property type="entry name" value="Glycerol_dehydrogenase"/>
    <property type="match status" value="1"/>
</dbReference>
<keyword evidence="3" id="KW-0479">Metal-binding</keyword>
<keyword evidence="4" id="KW-0521">NADP</keyword>
<evidence type="ECO:0000256" key="4">
    <source>
        <dbReference type="ARBA" id="ARBA00022857"/>
    </source>
</evidence>
<keyword evidence="2" id="KW-0444">Lipid biosynthesis</keyword>
<keyword evidence="8" id="KW-0594">Phospholipid biosynthesis</keyword>
<dbReference type="EMBL" id="CAEZZD010000033">
    <property type="protein sequence ID" value="CAB4744162.1"/>
    <property type="molecule type" value="Genomic_DNA"/>
</dbReference>
<keyword evidence="5" id="KW-0560">Oxidoreductase</keyword>
<dbReference type="EMBL" id="CAESAD010000004">
    <property type="protein sequence ID" value="CAB4339187.1"/>
    <property type="molecule type" value="Genomic_DNA"/>
</dbReference>
<dbReference type="CDD" id="cd08174">
    <property type="entry name" value="G1PDH-like"/>
    <property type="match status" value="1"/>
</dbReference>
<keyword evidence="1" id="KW-0963">Cytoplasm</keyword>
<gene>
    <name evidence="12" type="ORF">UFOPK2648_00499</name>
    <name evidence="13" type="ORF">UFOPK2824_00342</name>
    <name evidence="14" type="ORF">UFOPK3037_00173</name>
    <name evidence="10" type="ORF">UFOPK3406_00199</name>
    <name evidence="11" type="ORF">UFOPK3925_00834</name>
    <name evidence="15" type="ORF">UFOPK4097_00470</name>
</gene>
<dbReference type="Gene3D" id="3.40.50.1970">
    <property type="match status" value="1"/>
</dbReference>
<dbReference type="EMBL" id="CAEZYC010000018">
    <property type="protein sequence ID" value="CAB4704357.1"/>
    <property type="molecule type" value="Genomic_DNA"/>
</dbReference>